<protein>
    <submittedName>
        <fullName evidence="1">Uncharacterized protein</fullName>
    </submittedName>
</protein>
<dbReference type="Proteomes" id="UP001497700">
    <property type="component" value="Unassembled WGS sequence"/>
</dbReference>
<accession>A0ACB9YKL8</accession>
<keyword evidence="2" id="KW-1185">Reference proteome</keyword>
<comment type="caution">
    <text evidence="1">The sequence shown here is derived from an EMBL/GenBank/DDBJ whole genome shotgun (WGS) entry which is preliminary data.</text>
</comment>
<gene>
    <name evidence="1" type="ORF">F4820DRAFT_453393</name>
</gene>
<name>A0ACB9YKL8_9PEZI</name>
<dbReference type="EMBL" id="MU393606">
    <property type="protein sequence ID" value="KAI4859942.1"/>
    <property type="molecule type" value="Genomic_DNA"/>
</dbReference>
<sequence>MEALGAAAAVGQFVGMAAKMIDLIARLEDFLKNAPARYQGWHTQLATLDHTISYIRDNTELQTNQVKRIIEEIAPKILSLIKLCERYAPTPKAEWRSRLKKALSAWGVEPRILQNFQSLEQDKTTLLLAINTSSRATTPDEKSQPTSLNMDYQRQQEEKGARDGSRNTGSTYVAPTRMPDAPDTPPTTPTDTTPKTYSRMQSESPNVQTAGLAHDASTRTQPETLPGMRSETHSETHQRASPQGNAGSSYTNITTTGFAHDVANDHNHRVTVADISTSGMGNRVASQSAAVPFDPTKIMAQFGSGIPLSALGHIAPQGTSAPNPNPPLAPDTASAPGPASTPNPISKPNPTSTPDPALRVRSTPSAEPPTSKESKHRHTTSTHKGHKHKEHSK</sequence>
<reference evidence="1 2" key="1">
    <citation type="journal article" date="2022" name="New Phytol.">
        <title>Ecological generalism drives hyperdiversity of secondary metabolite gene clusters in xylarialean endophytes.</title>
        <authorList>
            <person name="Franco M.E.E."/>
            <person name="Wisecaver J.H."/>
            <person name="Arnold A.E."/>
            <person name="Ju Y.M."/>
            <person name="Slot J.C."/>
            <person name="Ahrendt S."/>
            <person name="Moore L.P."/>
            <person name="Eastman K.E."/>
            <person name="Scott K."/>
            <person name="Konkel Z."/>
            <person name="Mondo S.J."/>
            <person name="Kuo A."/>
            <person name="Hayes R.D."/>
            <person name="Haridas S."/>
            <person name="Andreopoulos B."/>
            <person name="Riley R."/>
            <person name="LaButti K."/>
            <person name="Pangilinan J."/>
            <person name="Lipzen A."/>
            <person name="Amirebrahimi M."/>
            <person name="Yan J."/>
            <person name="Adam C."/>
            <person name="Keymanesh K."/>
            <person name="Ng V."/>
            <person name="Louie K."/>
            <person name="Northen T."/>
            <person name="Drula E."/>
            <person name="Henrissat B."/>
            <person name="Hsieh H.M."/>
            <person name="Youens-Clark K."/>
            <person name="Lutzoni F."/>
            <person name="Miadlikowska J."/>
            <person name="Eastwood D.C."/>
            <person name="Hamelin R.C."/>
            <person name="Grigoriev I.V."/>
            <person name="U'Ren J.M."/>
        </authorList>
    </citation>
    <scope>NUCLEOTIDE SEQUENCE [LARGE SCALE GENOMIC DNA]</scope>
    <source>
        <strain evidence="1 2">CBS 119005</strain>
    </source>
</reference>
<proteinExistence type="predicted"/>
<organism evidence="1 2">
    <name type="scientific">Hypoxylon rubiginosum</name>
    <dbReference type="NCBI Taxonomy" id="110542"/>
    <lineage>
        <taxon>Eukaryota</taxon>
        <taxon>Fungi</taxon>
        <taxon>Dikarya</taxon>
        <taxon>Ascomycota</taxon>
        <taxon>Pezizomycotina</taxon>
        <taxon>Sordariomycetes</taxon>
        <taxon>Xylariomycetidae</taxon>
        <taxon>Xylariales</taxon>
        <taxon>Hypoxylaceae</taxon>
        <taxon>Hypoxylon</taxon>
    </lineage>
</organism>
<evidence type="ECO:0000313" key="2">
    <source>
        <dbReference type="Proteomes" id="UP001497700"/>
    </source>
</evidence>
<evidence type="ECO:0000313" key="1">
    <source>
        <dbReference type="EMBL" id="KAI4859942.1"/>
    </source>
</evidence>